<feature type="non-terminal residue" evidence="1">
    <location>
        <position position="1"/>
    </location>
</feature>
<organism evidence="1 2">
    <name type="scientific">Eragrostis curvula</name>
    <name type="common">weeping love grass</name>
    <dbReference type="NCBI Taxonomy" id="38414"/>
    <lineage>
        <taxon>Eukaryota</taxon>
        <taxon>Viridiplantae</taxon>
        <taxon>Streptophyta</taxon>
        <taxon>Embryophyta</taxon>
        <taxon>Tracheophyta</taxon>
        <taxon>Spermatophyta</taxon>
        <taxon>Magnoliopsida</taxon>
        <taxon>Liliopsida</taxon>
        <taxon>Poales</taxon>
        <taxon>Poaceae</taxon>
        <taxon>PACMAD clade</taxon>
        <taxon>Chloridoideae</taxon>
        <taxon>Eragrostideae</taxon>
        <taxon>Eragrostidinae</taxon>
        <taxon>Eragrostis</taxon>
    </lineage>
</organism>
<protein>
    <recommendedName>
        <fullName evidence="3">FBD domain-containing protein</fullName>
    </recommendedName>
</protein>
<keyword evidence="2" id="KW-1185">Reference proteome</keyword>
<name>A0A5J9VRE1_9POAL</name>
<comment type="caution">
    <text evidence="1">The sequence shown here is derived from an EMBL/GenBank/DDBJ whole genome shotgun (WGS) entry which is preliminary data.</text>
</comment>
<dbReference type="Proteomes" id="UP000324897">
    <property type="component" value="Chromosome 4"/>
</dbReference>
<dbReference type="OrthoDB" id="667615at2759"/>
<gene>
    <name evidence="1" type="ORF">EJB05_12139</name>
</gene>
<evidence type="ECO:0008006" key="3">
    <source>
        <dbReference type="Google" id="ProtNLM"/>
    </source>
</evidence>
<reference evidence="1 2" key="1">
    <citation type="journal article" date="2019" name="Sci. Rep.">
        <title>A high-quality genome of Eragrostis curvula grass provides insights into Poaceae evolution and supports new strategies to enhance forage quality.</title>
        <authorList>
            <person name="Carballo J."/>
            <person name="Santos B.A.C.M."/>
            <person name="Zappacosta D."/>
            <person name="Garbus I."/>
            <person name="Selva J.P."/>
            <person name="Gallo C.A."/>
            <person name="Diaz A."/>
            <person name="Albertini E."/>
            <person name="Caccamo M."/>
            <person name="Echenique V."/>
        </authorList>
    </citation>
    <scope>NUCLEOTIDE SEQUENCE [LARGE SCALE GENOMIC DNA]</scope>
    <source>
        <strain evidence="2">cv. Victoria</strain>
        <tissue evidence="1">Leaf</tissue>
    </source>
</reference>
<dbReference type="AlphaFoldDB" id="A0A5J9VRE1"/>
<evidence type="ECO:0000313" key="1">
    <source>
        <dbReference type="EMBL" id="TVU38753.1"/>
    </source>
</evidence>
<sequence>MPDVLISVRVATQRDMTRFGFFVYGEAVNLEWDEEEEEEAPALQMPCFPTVKEFTLAIRGVDLRLPTTGTFAKLTKMYFFGVNFSDDGNGISDIVTRSCPCLQDLELHMTEGLKVLFVVPQSVLSLRLIKILDLEQLVVMACKLTEMQVVKCFALTTEPTSMLPSLPALEQLHWQDSSPGEIDYLSLPSHILKLTLIELPASYLVLYEGHRSHFTSILQIIRRIGTVHLDMPVAPVSTMHIFLILRYLHCIYMKLVVRITT</sequence>
<accession>A0A5J9VRE1</accession>
<evidence type="ECO:0000313" key="2">
    <source>
        <dbReference type="Proteomes" id="UP000324897"/>
    </source>
</evidence>
<proteinExistence type="predicted"/>
<dbReference type="Gramene" id="TVU38753">
    <property type="protein sequence ID" value="TVU38753"/>
    <property type="gene ID" value="EJB05_12139"/>
</dbReference>
<dbReference type="EMBL" id="RWGY01000007">
    <property type="protein sequence ID" value="TVU38753.1"/>
    <property type="molecule type" value="Genomic_DNA"/>
</dbReference>
<dbReference type="SUPFAM" id="SSF52047">
    <property type="entry name" value="RNI-like"/>
    <property type="match status" value="1"/>
</dbReference>